<sequence length="123" mass="13928">MFKTEKLNLEKIRTGLQQNHASFQISLTFQITKIQDDLAMEDKFMDALAKMTKKGIFSLSSEHKQGGEGASKVAPPKFLTNPIIKKEYRGKEKLIKDDSIIDDDENEEPDEAELKGGRLVMLN</sequence>
<keyword evidence="3" id="KW-1185">Reference proteome</keyword>
<feature type="compositionally biased region" description="Acidic residues" evidence="1">
    <location>
        <begin position="100"/>
        <end position="111"/>
    </location>
</feature>
<protein>
    <submittedName>
        <fullName evidence="2">Uncharacterized protein</fullName>
    </submittedName>
</protein>
<feature type="region of interest" description="Disordered" evidence="1">
    <location>
        <begin position="98"/>
        <end position="123"/>
    </location>
</feature>
<accession>A0AA35YMP9</accession>
<dbReference type="EMBL" id="OX465079">
    <property type="protein sequence ID" value="CAI9276875.1"/>
    <property type="molecule type" value="Genomic_DNA"/>
</dbReference>
<evidence type="ECO:0000313" key="2">
    <source>
        <dbReference type="EMBL" id="CAI9276875.1"/>
    </source>
</evidence>
<dbReference type="AlphaFoldDB" id="A0AA35YMP9"/>
<evidence type="ECO:0000256" key="1">
    <source>
        <dbReference type="SAM" id="MobiDB-lite"/>
    </source>
</evidence>
<name>A0AA35YMP9_LACSI</name>
<organism evidence="2 3">
    <name type="scientific">Lactuca saligna</name>
    <name type="common">Willowleaf lettuce</name>
    <dbReference type="NCBI Taxonomy" id="75948"/>
    <lineage>
        <taxon>Eukaryota</taxon>
        <taxon>Viridiplantae</taxon>
        <taxon>Streptophyta</taxon>
        <taxon>Embryophyta</taxon>
        <taxon>Tracheophyta</taxon>
        <taxon>Spermatophyta</taxon>
        <taxon>Magnoliopsida</taxon>
        <taxon>eudicotyledons</taxon>
        <taxon>Gunneridae</taxon>
        <taxon>Pentapetalae</taxon>
        <taxon>asterids</taxon>
        <taxon>campanulids</taxon>
        <taxon>Asterales</taxon>
        <taxon>Asteraceae</taxon>
        <taxon>Cichorioideae</taxon>
        <taxon>Cichorieae</taxon>
        <taxon>Lactucinae</taxon>
        <taxon>Lactuca</taxon>
    </lineage>
</organism>
<dbReference type="Proteomes" id="UP001177003">
    <property type="component" value="Chromosome 3"/>
</dbReference>
<gene>
    <name evidence="2" type="ORF">LSALG_LOCUS16836</name>
</gene>
<reference evidence="2" key="1">
    <citation type="submission" date="2023-04" db="EMBL/GenBank/DDBJ databases">
        <authorList>
            <person name="Vijverberg K."/>
            <person name="Xiong W."/>
            <person name="Schranz E."/>
        </authorList>
    </citation>
    <scope>NUCLEOTIDE SEQUENCE</scope>
</reference>
<evidence type="ECO:0000313" key="3">
    <source>
        <dbReference type="Proteomes" id="UP001177003"/>
    </source>
</evidence>
<proteinExistence type="predicted"/>